<sequence length="151" mass="16324">MGTRTYDVLRDAAPIASGITYGTTSFTDTTTTGGQSYTYTVRYNNGCGLSSVTNPGAQAADDDDTTPPGNVDNTLLVSKSSPNVMLNWSTVPDAAFYRVYRSEDPSLAFPTNWMNIESPYSNNHNDPVLINASNYYYKILASDTCGNLSSN</sequence>
<dbReference type="AlphaFoldDB" id="A0A1F5VGX2"/>
<evidence type="ECO:0008006" key="3">
    <source>
        <dbReference type="Google" id="ProtNLM"/>
    </source>
</evidence>
<dbReference type="Proteomes" id="UP000178943">
    <property type="component" value="Unassembled WGS sequence"/>
</dbReference>
<evidence type="ECO:0000313" key="2">
    <source>
        <dbReference type="Proteomes" id="UP000178943"/>
    </source>
</evidence>
<dbReference type="SUPFAM" id="SSF49265">
    <property type="entry name" value="Fibronectin type III"/>
    <property type="match status" value="1"/>
</dbReference>
<dbReference type="STRING" id="1817863.A2Y62_20290"/>
<comment type="caution">
    <text evidence="1">The sequence shown here is derived from an EMBL/GenBank/DDBJ whole genome shotgun (WGS) entry which is preliminary data.</text>
</comment>
<dbReference type="InterPro" id="IPR036116">
    <property type="entry name" value="FN3_sf"/>
</dbReference>
<proteinExistence type="predicted"/>
<dbReference type="InterPro" id="IPR013783">
    <property type="entry name" value="Ig-like_fold"/>
</dbReference>
<reference evidence="1 2" key="1">
    <citation type="journal article" date="2016" name="Nat. Commun.">
        <title>Thousands of microbial genomes shed light on interconnected biogeochemical processes in an aquifer system.</title>
        <authorList>
            <person name="Anantharaman K."/>
            <person name="Brown C.T."/>
            <person name="Hug L.A."/>
            <person name="Sharon I."/>
            <person name="Castelle C.J."/>
            <person name="Probst A.J."/>
            <person name="Thomas B.C."/>
            <person name="Singh A."/>
            <person name="Wilkins M.J."/>
            <person name="Karaoz U."/>
            <person name="Brodie E.L."/>
            <person name="Williams K.H."/>
            <person name="Hubbard S.S."/>
            <person name="Banfield J.F."/>
        </authorList>
    </citation>
    <scope>NUCLEOTIDE SEQUENCE [LARGE SCALE GENOMIC DNA]</scope>
</reference>
<name>A0A1F5VGX2_9BACT</name>
<dbReference type="Gene3D" id="2.60.40.10">
    <property type="entry name" value="Immunoglobulins"/>
    <property type="match status" value="2"/>
</dbReference>
<gene>
    <name evidence="1" type="ORF">A2Y62_20290</name>
</gene>
<organism evidence="1 2">
    <name type="scientific">Candidatus Fischerbacteria bacterium RBG_13_37_8</name>
    <dbReference type="NCBI Taxonomy" id="1817863"/>
    <lineage>
        <taxon>Bacteria</taxon>
        <taxon>Candidatus Fischeribacteriota</taxon>
    </lineage>
</organism>
<protein>
    <recommendedName>
        <fullName evidence="3">Fibronectin type-III domain-containing protein</fullName>
    </recommendedName>
</protein>
<evidence type="ECO:0000313" key="1">
    <source>
        <dbReference type="EMBL" id="OGF62171.1"/>
    </source>
</evidence>
<accession>A0A1F5VGX2</accession>
<dbReference type="EMBL" id="MFGW01000184">
    <property type="protein sequence ID" value="OGF62171.1"/>
    <property type="molecule type" value="Genomic_DNA"/>
</dbReference>